<dbReference type="GO" id="GO:0032543">
    <property type="term" value="P:mitochondrial translation"/>
    <property type="evidence" value="ECO:0007669"/>
    <property type="project" value="TreeGrafter"/>
</dbReference>
<comment type="catalytic activity">
    <reaction evidence="1">
        <text>[protein]-peptidylproline (omega=180) = [protein]-peptidylproline (omega=0)</text>
        <dbReference type="Rhea" id="RHEA:16237"/>
        <dbReference type="Rhea" id="RHEA-COMP:10747"/>
        <dbReference type="Rhea" id="RHEA-COMP:10748"/>
        <dbReference type="ChEBI" id="CHEBI:83833"/>
        <dbReference type="ChEBI" id="CHEBI:83834"/>
        <dbReference type="EC" id="5.2.1.8"/>
    </reaction>
</comment>
<comment type="catalytic activity">
    <reaction evidence="10">
        <text>tRNA(His) + L-histidine + ATP = L-histidyl-tRNA(His) + AMP + diphosphate + H(+)</text>
        <dbReference type="Rhea" id="RHEA:17313"/>
        <dbReference type="Rhea" id="RHEA-COMP:9665"/>
        <dbReference type="Rhea" id="RHEA-COMP:9689"/>
        <dbReference type="ChEBI" id="CHEBI:15378"/>
        <dbReference type="ChEBI" id="CHEBI:30616"/>
        <dbReference type="ChEBI" id="CHEBI:33019"/>
        <dbReference type="ChEBI" id="CHEBI:57595"/>
        <dbReference type="ChEBI" id="CHEBI:78442"/>
        <dbReference type="ChEBI" id="CHEBI:78527"/>
        <dbReference type="ChEBI" id="CHEBI:456215"/>
        <dbReference type="EC" id="6.1.1.21"/>
    </reaction>
</comment>
<evidence type="ECO:0000313" key="14">
    <source>
        <dbReference type="EMBL" id="KAH9373510.1"/>
    </source>
</evidence>
<dbReference type="GO" id="GO:0006427">
    <property type="term" value="P:histidyl-tRNA aminoacylation"/>
    <property type="evidence" value="ECO:0007669"/>
    <property type="project" value="TreeGrafter"/>
</dbReference>
<proteinExistence type="inferred from homology"/>
<evidence type="ECO:0000256" key="4">
    <source>
        <dbReference type="ARBA" id="ARBA00022741"/>
    </source>
</evidence>
<evidence type="ECO:0000259" key="12">
    <source>
        <dbReference type="PROSITE" id="PS50072"/>
    </source>
</evidence>
<dbReference type="EMBL" id="JABSTR010000006">
    <property type="protein sequence ID" value="KAH9373510.1"/>
    <property type="molecule type" value="Genomic_DNA"/>
</dbReference>
<keyword evidence="11" id="KW-0802">TPR repeat</keyword>
<sequence>MSVEPPNPHVFLDVRIGEESGTCWVFLLRAKRPFLKCRLVDAYQAPQADCVGRIVIELFRNLQPQTSENFRLLCTGEKGLGIGKVPLHYKGCKFHKIMPKFMVQGGDITHGDGTGGESIYGRFFPDEDLSLKHDRAGLVGMANSGPNTNGSQFYIVTVPTPHLDGKHAIFGRVVKGMGVVSLLEYVRTNDTDTPVEDCIIENCGEILPGADFGICERDNTEDVFPPFPDDSDFDFSNIEHIMCVAEKIRQSGNHYFRREDYILANAKYKKALRYLNRLHEVNELSKEQESQIAVVVLPCILNRQVDAASKLKLKRYHQALDDCDEASAPSPALDLEPKHPKALFRRGQAFHGMRDYEKSMANLQQALSLSPNNKAESWVRSPDLQQLNLLYCMGHRKHTKRADRDRERKNILLGLALCSQRRKSERQCNSASVQSLVRGGKVEVAHCVQWQPRLAVAGHPCTLPVARRGDSPCTPVRLLLGGAMLGRWVGGQFGPCMFSHSLSNGLHTPRASQIDEEVSKLLQLKAQLSAPEDERHKFVLKTAKALVADGEGCVQGTRDHTPAQMVLRERVFSTIIACFKRHGAEAIDTPVFELKDTLTGKYGEDSKLIYDLADQGGELLSLRYDLTVPLARYLAMNKITNIKRYHIGKVYRRDNPAMTRGRYREFYQCDLDIAGQYDPMLADVECVRILAEVLGDLGLGSFLIKVNHREILDGLFEHCGVPAGSFRAICSAVDKLDKLPWEDVRKEMVLEKGLAEEAADKIGQFVNRKGTASPGAGGPELVTALRSDELAHNASAKRGLDEMQLFFEYCDLYRITDKVSFDLSLARGLDYYTGIIFEAVLTGGRAAAAAGGEPEGVGSVAAGGRYDKLVGMFDAKGRDVPCVGLSVGVERIFTLLEAQAERGPKLRTSETQVFVASAQKQLVRPRMEICAELWDQGFKASVPSRCCSALGGALLTECALLQVEHSYKQNPKLLVQLQYCEERGIPLAVIIGQSELERAVVKLRNVATREEVEVPRSQLGTEIRKCLENMSSQQNH</sequence>
<dbReference type="SUPFAM" id="SSF52954">
    <property type="entry name" value="Class II aaRS ABD-related"/>
    <property type="match status" value="1"/>
</dbReference>
<gene>
    <name evidence="14" type="ORF">HPB48_003462</name>
</gene>
<feature type="domain" description="Aminoacyl-transfer RNA synthetases class-II family profile" evidence="13">
    <location>
        <begin position="555"/>
        <end position="925"/>
    </location>
</feature>
<dbReference type="SUPFAM" id="SSF50891">
    <property type="entry name" value="Cyclophilin-like"/>
    <property type="match status" value="1"/>
</dbReference>
<dbReference type="FunFam" id="3.30.930.10:FF:000021">
    <property type="entry name" value="Probable histidine--tRNA ligase, mitochondrial"/>
    <property type="match status" value="1"/>
</dbReference>
<evidence type="ECO:0000256" key="10">
    <source>
        <dbReference type="ARBA" id="ARBA00047639"/>
    </source>
</evidence>
<evidence type="ECO:0000256" key="9">
    <source>
        <dbReference type="ARBA" id="ARBA00023235"/>
    </source>
</evidence>
<evidence type="ECO:0000256" key="3">
    <source>
        <dbReference type="ARBA" id="ARBA00022598"/>
    </source>
</evidence>
<evidence type="ECO:0000256" key="5">
    <source>
        <dbReference type="ARBA" id="ARBA00022840"/>
    </source>
</evidence>
<dbReference type="Pfam" id="PF13393">
    <property type="entry name" value="tRNA-synt_His"/>
    <property type="match status" value="1"/>
</dbReference>
<dbReference type="Gene3D" id="1.10.287.10">
    <property type="entry name" value="S15/NS1, RNA-binding"/>
    <property type="match status" value="1"/>
</dbReference>
<dbReference type="OrthoDB" id="1906957at2759"/>
<keyword evidence="15" id="KW-1185">Reference proteome</keyword>
<keyword evidence="6" id="KW-0648">Protein biosynthesis</keyword>
<evidence type="ECO:0000256" key="6">
    <source>
        <dbReference type="ARBA" id="ARBA00022917"/>
    </source>
</evidence>
<dbReference type="PROSITE" id="PS50072">
    <property type="entry name" value="CSA_PPIASE_2"/>
    <property type="match status" value="1"/>
</dbReference>
<protein>
    <recommendedName>
        <fullName evidence="16">Histidine--tRNA ligase</fullName>
    </recommendedName>
</protein>
<name>A0A9J6G539_HAELO</name>
<dbReference type="Pfam" id="PF00160">
    <property type="entry name" value="Pro_isomerase"/>
    <property type="match status" value="1"/>
</dbReference>
<keyword evidence="4" id="KW-0547">Nucleotide-binding</keyword>
<dbReference type="InterPro" id="IPR006195">
    <property type="entry name" value="aa-tRNA-synth_II"/>
</dbReference>
<reference evidence="14 15" key="1">
    <citation type="journal article" date="2020" name="Cell">
        <title>Large-Scale Comparative Analyses of Tick Genomes Elucidate Their Genetic Diversity and Vector Capacities.</title>
        <authorList>
            <consortium name="Tick Genome and Microbiome Consortium (TIGMIC)"/>
            <person name="Jia N."/>
            <person name="Wang J."/>
            <person name="Shi W."/>
            <person name="Du L."/>
            <person name="Sun Y."/>
            <person name="Zhan W."/>
            <person name="Jiang J.F."/>
            <person name="Wang Q."/>
            <person name="Zhang B."/>
            <person name="Ji P."/>
            <person name="Bell-Sakyi L."/>
            <person name="Cui X.M."/>
            <person name="Yuan T.T."/>
            <person name="Jiang B.G."/>
            <person name="Yang W.F."/>
            <person name="Lam T.T."/>
            <person name="Chang Q.C."/>
            <person name="Ding S.J."/>
            <person name="Wang X.J."/>
            <person name="Zhu J.G."/>
            <person name="Ruan X.D."/>
            <person name="Zhao L."/>
            <person name="Wei J.T."/>
            <person name="Ye R.Z."/>
            <person name="Que T.C."/>
            <person name="Du C.H."/>
            <person name="Zhou Y.H."/>
            <person name="Cheng J.X."/>
            <person name="Dai P.F."/>
            <person name="Guo W.B."/>
            <person name="Han X.H."/>
            <person name="Huang E.J."/>
            <person name="Li L.F."/>
            <person name="Wei W."/>
            <person name="Gao Y.C."/>
            <person name="Liu J.Z."/>
            <person name="Shao H.Z."/>
            <person name="Wang X."/>
            <person name="Wang C.C."/>
            <person name="Yang T.C."/>
            <person name="Huo Q.B."/>
            <person name="Li W."/>
            <person name="Chen H.Y."/>
            <person name="Chen S.E."/>
            <person name="Zhou L.G."/>
            <person name="Ni X.B."/>
            <person name="Tian J.H."/>
            <person name="Sheng Y."/>
            <person name="Liu T."/>
            <person name="Pan Y.S."/>
            <person name="Xia L.Y."/>
            <person name="Li J."/>
            <person name="Zhao F."/>
            <person name="Cao W.C."/>
        </authorList>
    </citation>
    <scope>NUCLEOTIDE SEQUENCE [LARGE SCALE GENOMIC DNA]</scope>
    <source>
        <strain evidence="14">HaeL-2018</strain>
    </source>
</reference>
<dbReference type="InterPro" id="IPR029000">
    <property type="entry name" value="Cyclophilin-like_dom_sf"/>
</dbReference>
<dbReference type="PANTHER" id="PTHR11476:SF7">
    <property type="entry name" value="HISTIDINE--TRNA LIGASE"/>
    <property type="match status" value="1"/>
</dbReference>
<dbReference type="Pfam" id="PF03129">
    <property type="entry name" value="HGTP_anticodon"/>
    <property type="match status" value="1"/>
</dbReference>
<dbReference type="GO" id="GO:0005829">
    <property type="term" value="C:cytosol"/>
    <property type="evidence" value="ECO:0007669"/>
    <property type="project" value="TreeGrafter"/>
</dbReference>
<dbReference type="InterPro" id="IPR004154">
    <property type="entry name" value="Anticodon-bd"/>
</dbReference>
<evidence type="ECO:0000256" key="7">
    <source>
        <dbReference type="ARBA" id="ARBA00023110"/>
    </source>
</evidence>
<evidence type="ECO:0000256" key="2">
    <source>
        <dbReference type="ARBA" id="ARBA00008226"/>
    </source>
</evidence>
<dbReference type="GO" id="GO:0003723">
    <property type="term" value="F:RNA binding"/>
    <property type="evidence" value="ECO:0007669"/>
    <property type="project" value="TreeGrafter"/>
</dbReference>
<dbReference type="PANTHER" id="PTHR11476">
    <property type="entry name" value="HISTIDYL-TRNA SYNTHETASE"/>
    <property type="match status" value="1"/>
</dbReference>
<dbReference type="InterPro" id="IPR033656">
    <property type="entry name" value="HisRS_anticodon"/>
</dbReference>
<dbReference type="Proteomes" id="UP000821853">
    <property type="component" value="Chromosome 4"/>
</dbReference>
<organism evidence="14 15">
    <name type="scientific">Haemaphysalis longicornis</name>
    <name type="common">Bush tick</name>
    <dbReference type="NCBI Taxonomy" id="44386"/>
    <lineage>
        <taxon>Eukaryota</taxon>
        <taxon>Metazoa</taxon>
        <taxon>Ecdysozoa</taxon>
        <taxon>Arthropoda</taxon>
        <taxon>Chelicerata</taxon>
        <taxon>Arachnida</taxon>
        <taxon>Acari</taxon>
        <taxon>Parasitiformes</taxon>
        <taxon>Ixodida</taxon>
        <taxon>Ixodoidea</taxon>
        <taxon>Ixodidae</taxon>
        <taxon>Haemaphysalinae</taxon>
        <taxon>Haemaphysalis</taxon>
    </lineage>
</organism>
<dbReference type="PROSITE" id="PS50005">
    <property type="entry name" value="TPR"/>
    <property type="match status" value="1"/>
</dbReference>
<dbReference type="SMART" id="SM00028">
    <property type="entry name" value="TPR"/>
    <property type="match status" value="1"/>
</dbReference>
<keyword evidence="5" id="KW-0067">ATP-binding</keyword>
<dbReference type="Gene3D" id="3.30.930.10">
    <property type="entry name" value="Bira Bifunctional Protein, Domain 2"/>
    <property type="match status" value="1"/>
</dbReference>
<evidence type="ECO:0008006" key="16">
    <source>
        <dbReference type="Google" id="ProtNLM"/>
    </source>
</evidence>
<dbReference type="Gene3D" id="2.40.100.10">
    <property type="entry name" value="Cyclophilin-like"/>
    <property type="match status" value="1"/>
</dbReference>
<dbReference type="GO" id="GO:0005739">
    <property type="term" value="C:mitochondrion"/>
    <property type="evidence" value="ECO:0007669"/>
    <property type="project" value="TreeGrafter"/>
</dbReference>
<dbReference type="PRINTS" id="PR00153">
    <property type="entry name" value="CSAPPISMRASE"/>
</dbReference>
<dbReference type="CDD" id="cd00859">
    <property type="entry name" value="HisRS_anticodon"/>
    <property type="match status" value="1"/>
</dbReference>
<dbReference type="GO" id="GO:0003755">
    <property type="term" value="F:peptidyl-prolyl cis-trans isomerase activity"/>
    <property type="evidence" value="ECO:0007669"/>
    <property type="project" value="UniProtKB-KW"/>
</dbReference>
<feature type="repeat" description="TPR" evidence="11">
    <location>
        <begin position="340"/>
        <end position="373"/>
    </location>
</feature>
<evidence type="ECO:0000256" key="1">
    <source>
        <dbReference type="ARBA" id="ARBA00000971"/>
    </source>
</evidence>
<dbReference type="GO" id="GO:0005524">
    <property type="term" value="F:ATP binding"/>
    <property type="evidence" value="ECO:0007669"/>
    <property type="project" value="UniProtKB-KW"/>
</dbReference>
<dbReference type="InterPro" id="IPR019734">
    <property type="entry name" value="TPR_rpt"/>
</dbReference>
<keyword evidence="8" id="KW-0030">Aminoacyl-tRNA synthetase</keyword>
<evidence type="ECO:0000256" key="11">
    <source>
        <dbReference type="PROSITE-ProRule" id="PRU00339"/>
    </source>
</evidence>
<dbReference type="InterPro" id="IPR045864">
    <property type="entry name" value="aa-tRNA-synth_II/BPL/LPL"/>
</dbReference>
<keyword evidence="7" id="KW-0697">Rotamase</keyword>
<dbReference type="InterPro" id="IPR011990">
    <property type="entry name" value="TPR-like_helical_dom_sf"/>
</dbReference>
<dbReference type="AlphaFoldDB" id="A0A9J6G539"/>
<comment type="similarity">
    <text evidence="2">Belongs to the class-II aminoacyl-tRNA synthetase family.</text>
</comment>
<evidence type="ECO:0000313" key="15">
    <source>
        <dbReference type="Proteomes" id="UP000821853"/>
    </source>
</evidence>
<dbReference type="SUPFAM" id="SSF55681">
    <property type="entry name" value="Class II aaRS and biotin synthetases"/>
    <property type="match status" value="1"/>
</dbReference>
<evidence type="ECO:0000256" key="8">
    <source>
        <dbReference type="ARBA" id="ARBA00023146"/>
    </source>
</evidence>
<dbReference type="GO" id="GO:0004821">
    <property type="term" value="F:histidine-tRNA ligase activity"/>
    <property type="evidence" value="ECO:0007669"/>
    <property type="project" value="UniProtKB-EC"/>
</dbReference>
<dbReference type="CDD" id="cd00773">
    <property type="entry name" value="HisRS-like_core"/>
    <property type="match status" value="1"/>
</dbReference>
<dbReference type="Gene3D" id="3.40.50.800">
    <property type="entry name" value="Anticodon-binding domain"/>
    <property type="match status" value="1"/>
</dbReference>
<feature type="domain" description="PPIase cyclophilin-type" evidence="12">
    <location>
        <begin position="51"/>
        <end position="205"/>
    </location>
</feature>
<dbReference type="FunFam" id="2.40.100.10:FF:000025">
    <property type="entry name" value="Peptidyl-prolyl cis-trans isomerase CYP19-2"/>
    <property type="match status" value="1"/>
</dbReference>
<dbReference type="InterPro" id="IPR002130">
    <property type="entry name" value="Cyclophilin-type_PPIase_dom"/>
</dbReference>
<keyword evidence="3" id="KW-0436">Ligase</keyword>
<keyword evidence="9" id="KW-0413">Isomerase</keyword>
<dbReference type="Gene3D" id="1.25.40.10">
    <property type="entry name" value="Tetratricopeptide repeat domain"/>
    <property type="match status" value="1"/>
</dbReference>
<dbReference type="PROSITE" id="PS50862">
    <property type="entry name" value="AA_TRNA_LIGASE_II"/>
    <property type="match status" value="1"/>
</dbReference>
<comment type="caution">
    <text evidence="14">The sequence shown here is derived from an EMBL/GenBank/DDBJ whole genome shotgun (WGS) entry which is preliminary data.</text>
</comment>
<evidence type="ECO:0000259" key="13">
    <source>
        <dbReference type="PROSITE" id="PS50862"/>
    </source>
</evidence>
<dbReference type="FunFam" id="3.40.50.800:FF:000012">
    <property type="entry name" value="Histidine--tRNA ligase, cytoplasmic"/>
    <property type="match status" value="1"/>
</dbReference>
<dbReference type="InterPro" id="IPR041715">
    <property type="entry name" value="HisRS-like_core"/>
</dbReference>
<dbReference type="SUPFAM" id="SSF48452">
    <property type="entry name" value="TPR-like"/>
    <property type="match status" value="1"/>
</dbReference>
<dbReference type="VEuPathDB" id="VectorBase:HLOH_064544"/>
<accession>A0A9J6G539</accession>
<dbReference type="InterPro" id="IPR036621">
    <property type="entry name" value="Anticodon-bd_dom_sf"/>
</dbReference>